<reference evidence="2" key="1">
    <citation type="submission" date="2023-03" db="EMBL/GenBank/DDBJ databases">
        <title>Massive genome expansion in bonnet fungi (Mycena s.s.) driven by repeated elements and novel gene families across ecological guilds.</title>
        <authorList>
            <consortium name="Lawrence Berkeley National Laboratory"/>
            <person name="Harder C.B."/>
            <person name="Miyauchi S."/>
            <person name="Viragh M."/>
            <person name="Kuo A."/>
            <person name="Thoen E."/>
            <person name="Andreopoulos B."/>
            <person name="Lu D."/>
            <person name="Skrede I."/>
            <person name="Drula E."/>
            <person name="Henrissat B."/>
            <person name="Morin E."/>
            <person name="Kohler A."/>
            <person name="Barry K."/>
            <person name="LaButti K."/>
            <person name="Morin E."/>
            <person name="Salamov A."/>
            <person name="Lipzen A."/>
            <person name="Mereny Z."/>
            <person name="Hegedus B."/>
            <person name="Baldrian P."/>
            <person name="Stursova M."/>
            <person name="Weitz H."/>
            <person name="Taylor A."/>
            <person name="Grigoriev I.V."/>
            <person name="Nagy L.G."/>
            <person name="Martin F."/>
            <person name="Kauserud H."/>
        </authorList>
    </citation>
    <scope>NUCLEOTIDE SEQUENCE</scope>
    <source>
        <strain evidence="2">CBHHK188m</strain>
    </source>
</reference>
<proteinExistence type="predicted"/>
<dbReference type="EMBL" id="JARJLG010000059">
    <property type="protein sequence ID" value="KAJ7757188.1"/>
    <property type="molecule type" value="Genomic_DNA"/>
</dbReference>
<gene>
    <name evidence="2" type="ORF">DFH07DRAFT_1025518</name>
</gene>
<evidence type="ECO:0000256" key="1">
    <source>
        <dbReference type="SAM" id="MobiDB-lite"/>
    </source>
</evidence>
<name>A0AAD7J690_9AGAR</name>
<sequence length="307" mass="35775">MKTAELNIGGERGKSRFTRKLPVKSTNGRAYDSGSKRQRIRFRDSRAVRTRSTRWDIASRAQSEDQNALQPNFNIGVLALSLKFRHWPSVNKSINEIRNPQLARNHVTTIKIPPIQILAANCTWKPLVASSTKRFDPKDLTTWHTTNVLLPPYWSCDWPNWDQAKELRDGGLSTVWMRRRWGIAGEIEPLAFVPNELIPEPTCVFFAGGMYYWWRHGDLWRHEGPFADHDDFLRRLWDQAVCGGGIPMSPLEQEDDDEYFQLEDYETVYDADFLRFPRDKEVWDGGIQMSPQQQEEDDEYLFPTGRL</sequence>
<evidence type="ECO:0000313" key="3">
    <source>
        <dbReference type="Proteomes" id="UP001215280"/>
    </source>
</evidence>
<dbReference type="AlphaFoldDB" id="A0AAD7J690"/>
<organism evidence="2 3">
    <name type="scientific">Mycena maculata</name>
    <dbReference type="NCBI Taxonomy" id="230809"/>
    <lineage>
        <taxon>Eukaryota</taxon>
        <taxon>Fungi</taxon>
        <taxon>Dikarya</taxon>
        <taxon>Basidiomycota</taxon>
        <taxon>Agaricomycotina</taxon>
        <taxon>Agaricomycetes</taxon>
        <taxon>Agaricomycetidae</taxon>
        <taxon>Agaricales</taxon>
        <taxon>Marasmiineae</taxon>
        <taxon>Mycenaceae</taxon>
        <taxon>Mycena</taxon>
    </lineage>
</organism>
<feature type="region of interest" description="Disordered" evidence="1">
    <location>
        <begin position="288"/>
        <end position="307"/>
    </location>
</feature>
<comment type="caution">
    <text evidence="2">The sequence shown here is derived from an EMBL/GenBank/DDBJ whole genome shotgun (WGS) entry which is preliminary data.</text>
</comment>
<evidence type="ECO:0000313" key="2">
    <source>
        <dbReference type="EMBL" id="KAJ7757188.1"/>
    </source>
</evidence>
<keyword evidence="3" id="KW-1185">Reference proteome</keyword>
<dbReference type="Proteomes" id="UP001215280">
    <property type="component" value="Unassembled WGS sequence"/>
</dbReference>
<protein>
    <submittedName>
        <fullName evidence="2">Uncharacterized protein</fullName>
    </submittedName>
</protein>
<accession>A0AAD7J690</accession>